<keyword evidence="3" id="KW-0560">Oxidoreductase</keyword>
<evidence type="ECO:0000313" key="6">
    <source>
        <dbReference type="Proteomes" id="UP001174934"/>
    </source>
</evidence>
<keyword evidence="2" id="KW-0521">NADP</keyword>
<dbReference type="GO" id="GO:0016491">
    <property type="term" value="F:oxidoreductase activity"/>
    <property type="evidence" value="ECO:0007669"/>
    <property type="project" value="UniProtKB-KW"/>
</dbReference>
<dbReference type="Proteomes" id="UP001174934">
    <property type="component" value="Unassembled WGS sequence"/>
</dbReference>
<proteinExistence type="inferred from homology"/>
<gene>
    <name evidence="5" type="ORF">B0T17DRAFT_519664</name>
</gene>
<evidence type="ECO:0000256" key="1">
    <source>
        <dbReference type="ARBA" id="ARBA00006328"/>
    </source>
</evidence>
<comment type="caution">
    <text evidence="5">The sequence shown here is derived from an EMBL/GenBank/DDBJ whole genome shotgun (WGS) entry which is preliminary data.</text>
</comment>
<accession>A0AA40CFT5</accession>
<dbReference type="PANTHER" id="PTHR42748">
    <property type="entry name" value="NITROGEN METABOLITE REPRESSION PROTEIN NMRA FAMILY MEMBER"/>
    <property type="match status" value="1"/>
</dbReference>
<evidence type="ECO:0000256" key="3">
    <source>
        <dbReference type="ARBA" id="ARBA00023002"/>
    </source>
</evidence>
<dbReference type="EMBL" id="JAULSR010000001">
    <property type="protein sequence ID" value="KAK0636680.1"/>
    <property type="molecule type" value="Genomic_DNA"/>
</dbReference>
<dbReference type="Gene3D" id="3.40.50.720">
    <property type="entry name" value="NAD(P)-binding Rossmann-like Domain"/>
    <property type="match status" value="1"/>
</dbReference>
<evidence type="ECO:0000259" key="4">
    <source>
        <dbReference type="Pfam" id="PF05368"/>
    </source>
</evidence>
<reference evidence="5" key="1">
    <citation type="submission" date="2023-06" db="EMBL/GenBank/DDBJ databases">
        <title>Genome-scale phylogeny and comparative genomics of the fungal order Sordariales.</title>
        <authorList>
            <consortium name="Lawrence Berkeley National Laboratory"/>
            <person name="Hensen N."/>
            <person name="Bonometti L."/>
            <person name="Westerberg I."/>
            <person name="Brannstrom I.O."/>
            <person name="Guillou S."/>
            <person name="Cros-Aarteil S."/>
            <person name="Calhoun S."/>
            <person name="Haridas S."/>
            <person name="Kuo A."/>
            <person name="Mondo S."/>
            <person name="Pangilinan J."/>
            <person name="Riley R."/>
            <person name="LaButti K."/>
            <person name="Andreopoulos B."/>
            <person name="Lipzen A."/>
            <person name="Chen C."/>
            <person name="Yanf M."/>
            <person name="Daum C."/>
            <person name="Ng V."/>
            <person name="Clum A."/>
            <person name="Steindorff A."/>
            <person name="Ohm R."/>
            <person name="Martin F."/>
            <person name="Silar P."/>
            <person name="Natvig D."/>
            <person name="Lalanne C."/>
            <person name="Gautier V."/>
            <person name="Ament-velasquez S.L."/>
            <person name="Kruys A."/>
            <person name="Hutchinson M.I."/>
            <person name="Powell A.J."/>
            <person name="Barry K."/>
            <person name="Miller A.N."/>
            <person name="Grigoriev I.V."/>
            <person name="Debuchy R."/>
            <person name="Gladieux P."/>
            <person name="Thoren M.H."/>
            <person name="Johannesson H."/>
        </authorList>
    </citation>
    <scope>NUCLEOTIDE SEQUENCE</scope>
    <source>
        <strain evidence="5">SMH3391-2</strain>
    </source>
</reference>
<keyword evidence="6" id="KW-1185">Reference proteome</keyword>
<dbReference type="InterPro" id="IPR008030">
    <property type="entry name" value="NmrA-like"/>
</dbReference>
<dbReference type="Pfam" id="PF05368">
    <property type="entry name" value="NmrA"/>
    <property type="match status" value="1"/>
</dbReference>
<dbReference type="GO" id="GO:0005634">
    <property type="term" value="C:nucleus"/>
    <property type="evidence" value="ECO:0007669"/>
    <property type="project" value="TreeGrafter"/>
</dbReference>
<dbReference type="SUPFAM" id="SSF51735">
    <property type="entry name" value="NAD(P)-binding Rossmann-fold domains"/>
    <property type="match status" value="1"/>
</dbReference>
<evidence type="ECO:0000313" key="5">
    <source>
        <dbReference type="EMBL" id="KAK0636680.1"/>
    </source>
</evidence>
<organism evidence="5 6">
    <name type="scientific">Bombardia bombarda</name>
    <dbReference type="NCBI Taxonomy" id="252184"/>
    <lineage>
        <taxon>Eukaryota</taxon>
        <taxon>Fungi</taxon>
        <taxon>Dikarya</taxon>
        <taxon>Ascomycota</taxon>
        <taxon>Pezizomycotina</taxon>
        <taxon>Sordariomycetes</taxon>
        <taxon>Sordariomycetidae</taxon>
        <taxon>Sordariales</taxon>
        <taxon>Lasiosphaeriaceae</taxon>
        <taxon>Bombardia</taxon>
    </lineage>
</organism>
<dbReference type="InterPro" id="IPR036291">
    <property type="entry name" value="NAD(P)-bd_dom_sf"/>
</dbReference>
<dbReference type="PANTHER" id="PTHR42748:SF30">
    <property type="entry name" value="NMRA-LIKE DOMAIN-CONTAINING PROTEIN"/>
    <property type="match status" value="1"/>
</dbReference>
<sequence>MSSTPTVFVCGATGSTGLNLVRQLRELNWTVHATVRDPSSPAAQTLASQGVSLTPGDWDNEAALAASIAGCTMLFLNTVIGFSDTSREREQVASILSIAKAAGVRQVIYNSSLIIDRLEELPTFDPDNIMGQSLLSKRAIEQLLKAAGFDFWTILRGASYMENFLGKKAAFMYGGLVKTGVWNFALRPDDKLPLIDTNDIAKFAVAAFQDPERFNKKDVELSTDLMTPGEIMAVMSKATGREFKFVPMTEEEVEAKRAVDPMISAHLALRVLKDFVDVEEVKSWGIKLATFEEFMAEPRNVEILMETYKGV</sequence>
<evidence type="ECO:0000256" key="2">
    <source>
        <dbReference type="ARBA" id="ARBA00022857"/>
    </source>
</evidence>
<protein>
    <recommendedName>
        <fullName evidence="4">NmrA-like domain-containing protein</fullName>
    </recommendedName>
</protein>
<feature type="domain" description="NmrA-like" evidence="4">
    <location>
        <begin position="5"/>
        <end position="256"/>
    </location>
</feature>
<name>A0AA40CFT5_9PEZI</name>
<comment type="similarity">
    <text evidence="1">Belongs to the NmrA-type oxidoreductase family.</text>
</comment>
<dbReference type="InterPro" id="IPR051164">
    <property type="entry name" value="NmrA-like_oxidored"/>
</dbReference>
<dbReference type="AlphaFoldDB" id="A0AA40CFT5"/>